<protein>
    <submittedName>
        <fullName evidence="2">Uncharacterized protein</fullName>
    </submittedName>
</protein>
<gene>
    <name evidence="2" type="ORF">LAESUDRAFT_347223</name>
</gene>
<evidence type="ECO:0000313" key="3">
    <source>
        <dbReference type="Proteomes" id="UP000076871"/>
    </source>
</evidence>
<dbReference type="InParanoid" id="A0A165GSD6"/>
<proteinExistence type="predicted"/>
<dbReference type="EMBL" id="KV427608">
    <property type="protein sequence ID" value="KZT10742.1"/>
    <property type="molecule type" value="Genomic_DNA"/>
</dbReference>
<accession>A0A165GSD6</accession>
<organism evidence="2 3">
    <name type="scientific">Laetiporus sulphureus 93-53</name>
    <dbReference type="NCBI Taxonomy" id="1314785"/>
    <lineage>
        <taxon>Eukaryota</taxon>
        <taxon>Fungi</taxon>
        <taxon>Dikarya</taxon>
        <taxon>Basidiomycota</taxon>
        <taxon>Agaricomycotina</taxon>
        <taxon>Agaricomycetes</taxon>
        <taxon>Polyporales</taxon>
        <taxon>Laetiporus</taxon>
    </lineage>
</organism>
<feature type="signal peptide" evidence="1">
    <location>
        <begin position="1"/>
        <end position="42"/>
    </location>
</feature>
<name>A0A165GSD6_9APHY</name>
<evidence type="ECO:0000256" key="1">
    <source>
        <dbReference type="SAM" id="SignalP"/>
    </source>
</evidence>
<dbReference type="RefSeq" id="XP_040768482.1">
    <property type="nucleotide sequence ID" value="XM_040902113.1"/>
</dbReference>
<dbReference type="GeneID" id="63819144"/>
<dbReference type="AlphaFoldDB" id="A0A165GSD6"/>
<reference evidence="2 3" key="1">
    <citation type="journal article" date="2016" name="Mol. Biol. Evol.">
        <title>Comparative Genomics of Early-Diverging Mushroom-Forming Fungi Provides Insights into the Origins of Lignocellulose Decay Capabilities.</title>
        <authorList>
            <person name="Nagy L.G."/>
            <person name="Riley R."/>
            <person name="Tritt A."/>
            <person name="Adam C."/>
            <person name="Daum C."/>
            <person name="Floudas D."/>
            <person name="Sun H."/>
            <person name="Yadav J.S."/>
            <person name="Pangilinan J."/>
            <person name="Larsson K.H."/>
            <person name="Matsuura K."/>
            <person name="Barry K."/>
            <person name="Labutti K."/>
            <person name="Kuo R."/>
            <person name="Ohm R.A."/>
            <person name="Bhattacharya S.S."/>
            <person name="Shirouzu T."/>
            <person name="Yoshinaga Y."/>
            <person name="Martin F.M."/>
            <person name="Grigoriev I.V."/>
            <person name="Hibbett D.S."/>
        </authorList>
    </citation>
    <scope>NUCLEOTIDE SEQUENCE [LARGE SCALE GENOMIC DNA]</scope>
    <source>
        <strain evidence="2 3">93-53</strain>
    </source>
</reference>
<keyword evidence="3" id="KW-1185">Reference proteome</keyword>
<feature type="chain" id="PRO_5007858282" evidence="1">
    <location>
        <begin position="43"/>
        <end position="158"/>
    </location>
</feature>
<evidence type="ECO:0000313" key="2">
    <source>
        <dbReference type="EMBL" id="KZT10742.1"/>
    </source>
</evidence>
<dbReference type="Proteomes" id="UP000076871">
    <property type="component" value="Unassembled WGS sequence"/>
</dbReference>
<sequence length="158" mass="17869">MMQHCRSRPRPLPVLHCGTIARYWTFLLRLSLFAACCRRCASIPAHNPCSSSIVNTQSIQPSYTLQSICLAHSPSLGRLCSQQPLPHPFRRSAPNMDSSQIIALAFSAVFHTCSFPPQLLKVVSYLCQTHTLSTQRRPSRRRNVLVCPSILRPYSHHF</sequence>
<keyword evidence="1" id="KW-0732">Signal</keyword>